<proteinExistence type="predicted"/>
<dbReference type="STRING" id="287986.DV20_16110"/>
<comment type="caution">
    <text evidence="1">The sequence shown here is derived from an EMBL/GenBank/DDBJ whole genome shotgun (WGS) entry which is preliminary data.</text>
</comment>
<reference evidence="1 2" key="1">
    <citation type="submission" date="2014-05" db="EMBL/GenBank/DDBJ databases">
        <title>Draft genome sequence of Amycolatopsis rifamycinica DSM 46095.</title>
        <authorList>
            <person name="Lal R."/>
            <person name="Saxena A."/>
            <person name="Kumari R."/>
            <person name="Mukherjee U."/>
            <person name="Singh P."/>
            <person name="Sangwan N."/>
            <person name="Mahato N.K."/>
        </authorList>
    </citation>
    <scope>NUCLEOTIDE SEQUENCE [LARGE SCALE GENOMIC DNA]</scope>
    <source>
        <strain evidence="1 2">DSM 46095</strain>
    </source>
</reference>
<organism evidence="1 2">
    <name type="scientific">Amycolatopsis rifamycinica</name>
    <dbReference type="NCBI Taxonomy" id="287986"/>
    <lineage>
        <taxon>Bacteria</taxon>
        <taxon>Bacillati</taxon>
        <taxon>Actinomycetota</taxon>
        <taxon>Actinomycetes</taxon>
        <taxon>Pseudonocardiales</taxon>
        <taxon>Pseudonocardiaceae</taxon>
        <taxon>Amycolatopsis</taxon>
    </lineage>
</organism>
<dbReference type="InterPro" id="IPR029475">
    <property type="entry name" value="DUF6807"/>
</dbReference>
<accession>A0A066UBA2</accession>
<dbReference type="OrthoDB" id="242375at2"/>
<name>A0A066UBA2_9PSEU</name>
<evidence type="ECO:0000313" key="1">
    <source>
        <dbReference type="EMBL" id="KDN21409.1"/>
    </source>
</evidence>
<dbReference type="RefSeq" id="WP_043780786.1">
    <property type="nucleotide sequence ID" value="NZ_JMQI01000028.1"/>
</dbReference>
<dbReference type="Pfam" id="PF14100">
    <property type="entry name" value="DUF6807"/>
    <property type="match status" value="1"/>
</dbReference>
<protein>
    <submittedName>
        <fullName evidence="1">Oxidoreductase</fullName>
    </submittedName>
</protein>
<keyword evidence="2" id="KW-1185">Reference proteome</keyword>
<dbReference type="AlphaFoldDB" id="A0A066UBA2"/>
<dbReference type="eggNOG" id="COG0673">
    <property type="taxonomic scope" value="Bacteria"/>
</dbReference>
<dbReference type="Proteomes" id="UP000027345">
    <property type="component" value="Unassembled WGS sequence"/>
</dbReference>
<gene>
    <name evidence="1" type="ORF">DV20_16110</name>
</gene>
<dbReference type="EMBL" id="JMQI01000028">
    <property type="protein sequence ID" value="KDN21409.1"/>
    <property type="molecule type" value="Genomic_DNA"/>
</dbReference>
<sequence length="306" mass="34400">MSATITVTHRHGEHVAVEAGGVQLMSYVYKPDPAAYEARKPYAHPLRTLGGRPVSGYRPADHRWHKGLQMTASHLSGQNFWGGHTYVPGDWYQELPDRVGSMRHDGFAEFTVERDRLGFAEDLTWVANGGDEWARERRDIVVHSVEPDEGSWALDWAIELANLREVPLVFGSPTTAGRERAGYTGLHWRGPRDFGGGQVFGPGELEGEAMMGAQAPWLAFVGEHDGVDAHSTLVFAHAPENDKAIHESHWFVRSRETPMVAFSWAFFDEFELPPGESFAYRYRIVVADGAWDRDRVTRYLEGHGWS</sequence>
<evidence type="ECO:0000313" key="2">
    <source>
        <dbReference type="Proteomes" id="UP000027345"/>
    </source>
</evidence>